<sequence length="86" mass="9761">MANSKSYISHLQTSTLEHDDMGLSNFANIILTCSLGFFTAVTCYLLFKWALQPILIQRGWIRMNTFQVGDDEASFPVPNESRNDDN</sequence>
<protein>
    <submittedName>
        <fullName evidence="2">Uncharacterized protein</fullName>
    </submittedName>
</protein>
<keyword evidence="1" id="KW-1133">Transmembrane helix</keyword>
<gene>
    <name evidence="2" type="ORF">B0I71DRAFT_149863</name>
</gene>
<keyword evidence="1" id="KW-0472">Membrane</keyword>
<organism evidence="2 3">
    <name type="scientific">Yarrowia lipolytica</name>
    <name type="common">Candida lipolytica</name>
    <dbReference type="NCBI Taxonomy" id="4952"/>
    <lineage>
        <taxon>Eukaryota</taxon>
        <taxon>Fungi</taxon>
        <taxon>Dikarya</taxon>
        <taxon>Ascomycota</taxon>
        <taxon>Saccharomycotina</taxon>
        <taxon>Dipodascomycetes</taxon>
        <taxon>Dipodascales</taxon>
        <taxon>Dipodascales incertae sedis</taxon>
        <taxon>Yarrowia</taxon>
    </lineage>
</organism>
<dbReference type="Proteomes" id="UP000256601">
    <property type="component" value="Unassembled WGS sequence"/>
</dbReference>
<reference evidence="2 3" key="1">
    <citation type="submission" date="2018-07" db="EMBL/GenBank/DDBJ databases">
        <title>Draft Genome Assemblies for Five Robust Yarrowia lipolytica Strains Exhibiting High Lipid Production and Pentose Sugar Utilization and Sugar Alcohol Secretion from Undetoxified Lignocellulosic Biomass Hydrolysates.</title>
        <authorList>
            <consortium name="DOE Joint Genome Institute"/>
            <person name="Walker C."/>
            <person name="Ryu S."/>
            <person name="Na H."/>
            <person name="Zane M."/>
            <person name="LaButti K."/>
            <person name="Lipzen A."/>
            <person name="Haridas S."/>
            <person name="Barry K."/>
            <person name="Grigoriev I.V."/>
            <person name="Quarterman J."/>
            <person name="Slininger P."/>
            <person name="Dien B."/>
            <person name="Trinh C.T."/>
        </authorList>
    </citation>
    <scope>NUCLEOTIDE SEQUENCE [LARGE SCALE GENOMIC DNA]</scope>
    <source>
        <strain evidence="2 3">YB392</strain>
    </source>
</reference>
<accession>A0A371CFV6</accession>
<proteinExistence type="predicted"/>
<name>A0A371CFV6_YARLL</name>
<evidence type="ECO:0000313" key="2">
    <source>
        <dbReference type="EMBL" id="RDW29169.1"/>
    </source>
</evidence>
<evidence type="ECO:0000313" key="3">
    <source>
        <dbReference type="Proteomes" id="UP000256601"/>
    </source>
</evidence>
<keyword evidence="1" id="KW-0812">Transmembrane</keyword>
<dbReference type="AlphaFoldDB" id="A0A371CFV6"/>
<feature type="transmembrane region" description="Helical" evidence="1">
    <location>
        <begin position="26"/>
        <end position="47"/>
    </location>
</feature>
<dbReference type="EMBL" id="KZ857324">
    <property type="protein sequence ID" value="RDW29169.1"/>
    <property type="molecule type" value="Genomic_DNA"/>
</dbReference>
<evidence type="ECO:0000256" key="1">
    <source>
        <dbReference type="SAM" id="Phobius"/>
    </source>
</evidence>